<evidence type="ECO:0000313" key="4">
    <source>
        <dbReference type="Proteomes" id="UP000179243"/>
    </source>
</evidence>
<feature type="domain" description="DUF4143" evidence="2">
    <location>
        <begin position="171"/>
        <end position="325"/>
    </location>
</feature>
<comment type="caution">
    <text evidence="3">The sequence shown here is derived from an EMBL/GenBank/DDBJ whole genome shotgun (WGS) entry which is preliminary data.</text>
</comment>
<name>A0A1F7FBD7_UNCRA</name>
<accession>A0A1F7FBD7</accession>
<gene>
    <name evidence="3" type="ORF">A2519_02310</name>
</gene>
<evidence type="ECO:0000259" key="2">
    <source>
        <dbReference type="Pfam" id="PF13635"/>
    </source>
</evidence>
<dbReference type="PANTHER" id="PTHR43566:SF2">
    <property type="entry name" value="DUF4143 DOMAIN-CONTAINING PROTEIN"/>
    <property type="match status" value="1"/>
</dbReference>
<dbReference type="Pfam" id="PF13173">
    <property type="entry name" value="AAA_14"/>
    <property type="match status" value="1"/>
</dbReference>
<reference evidence="3 4" key="1">
    <citation type="journal article" date="2016" name="Nat. Commun.">
        <title>Thousands of microbial genomes shed light on interconnected biogeochemical processes in an aquifer system.</title>
        <authorList>
            <person name="Anantharaman K."/>
            <person name="Brown C.T."/>
            <person name="Hug L.A."/>
            <person name="Sharon I."/>
            <person name="Castelle C.J."/>
            <person name="Probst A.J."/>
            <person name="Thomas B.C."/>
            <person name="Singh A."/>
            <person name="Wilkins M.J."/>
            <person name="Karaoz U."/>
            <person name="Brodie E.L."/>
            <person name="Williams K.H."/>
            <person name="Hubbard S.S."/>
            <person name="Banfield J.F."/>
        </authorList>
    </citation>
    <scope>NUCLEOTIDE SEQUENCE [LARGE SCALE GENOMIC DNA]</scope>
</reference>
<dbReference type="InterPro" id="IPR041682">
    <property type="entry name" value="AAA_14"/>
</dbReference>
<dbReference type="PANTHER" id="PTHR43566">
    <property type="entry name" value="CONSERVED PROTEIN"/>
    <property type="match status" value="1"/>
</dbReference>
<proteinExistence type="predicted"/>
<organism evidence="3 4">
    <name type="scientific">Candidatus Raymondbacteria bacterium RIFOXYD12_FULL_49_13</name>
    <dbReference type="NCBI Taxonomy" id="1817890"/>
    <lineage>
        <taxon>Bacteria</taxon>
        <taxon>Raymondiibacteriota</taxon>
    </lineage>
</organism>
<dbReference type="EMBL" id="MFYX01000081">
    <property type="protein sequence ID" value="OGK03842.1"/>
    <property type="molecule type" value="Genomic_DNA"/>
</dbReference>
<protein>
    <submittedName>
        <fullName evidence="3">ATPase</fullName>
    </submittedName>
</protein>
<dbReference type="SUPFAM" id="SSF52540">
    <property type="entry name" value="P-loop containing nucleoside triphosphate hydrolases"/>
    <property type="match status" value="1"/>
</dbReference>
<dbReference type="InterPro" id="IPR025420">
    <property type="entry name" value="DUF4143"/>
</dbReference>
<sequence>METIYRFLKIPSQSCFLFGPRGTGKSFWIRHSFPEILSIDLLKSDIFQSFVTDPSRLRGLVAANPACRTIVIDEIQKVPALLSEVHSLIEEQKDVRFILTGSSARKLKRTGVDLLAGRAVEKHLHPFMASELGPRFSLDNALQTGLLPVVMAAESPDEVLKTYVSLYIREEVQQEGLARNISGFSRFIEAVSFSHASLLNTANVARECQAERKTVEGYISILEDLLLAFRIPVFTKRAQRATVTHNKFYLFDAGVYRSIRPKGPLDRPAEIDGTALEGMVAQHLRAWTEYAHPDARLYFWRTRSGVEVDFILYGEGVFLALEVKNSAKISPEDLRGLKTFRTDYPDAQIVLLYRGPERIIINEVLCIPAWDFLLNLHPEIPNPSQQTNGG</sequence>
<dbReference type="Pfam" id="PF13635">
    <property type="entry name" value="DUF4143"/>
    <property type="match status" value="1"/>
</dbReference>
<evidence type="ECO:0000313" key="3">
    <source>
        <dbReference type="EMBL" id="OGK03842.1"/>
    </source>
</evidence>
<feature type="domain" description="AAA" evidence="1">
    <location>
        <begin position="14"/>
        <end position="132"/>
    </location>
</feature>
<dbReference type="Proteomes" id="UP000179243">
    <property type="component" value="Unassembled WGS sequence"/>
</dbReference>
<dbReference type="AlphaFoldDB" id="A0A1F7FBD7"/>
<dbReference type="InterPro" id="IPR027417">
    <property type="entry name" value="P-loop_NTPase"/>
</dbReference>
<evidence type="ECO:0000259" key="1">
    <source>
        <dbReference type="Pfam" id="PF13173"/>
    </source>
</evidence>